<name>R4FR52_RHOPR</name>
<dbReference type="Gene3D" id="2.40.128.20">
    <property type="match status" value="1"/>
</dbReference>
<keyword evidence="3 5" id="KW-0732">Signal</keyword>
<dbReference type="EMBL" id="GAHY01000084">
    <property type="protein sequence ID" value="JAA77426.1"/>
    <property type="molecule type" value="mRNA"/>
</dbReference>
<feature type="chain" id="PRO_5004371968" evidence="5">
    <location>
        <begin position="19"/>
        <end position="115"/>
    </location>
</feature>
<evidence type="ECO:0000313" key="6">
    <source>
        <dbReference type="EMBL" id="JAA77426.1"/>
    </source>
</evidence>
<dbReference type="InterPro" id="IPR012674">
    <property type="entry name" value="Calycin"/>
</dbReference>
<dbReference type="AlphaFoldDB" id="R4FR52"/>
<comment type="similarity">
    <text evidence="4">Belongs to the calycin superfamily. Triabin family.</text>
</comment>
<evidence type="ECO:0000256" key="2">
    <source>
        <dbReference type="ARBA" id="ARBA00022525"/>
    </source>
</evidence>
<sequence>MKTIIAVAFLGLLGHTSCAESDTTALDSSGCRDVKTIAMQDFDPNQFFTGTWYLTHLKYRNHSSICPKFTLTPTPPTIDYTYGVLQYPGHTFKMHCDGQTKKTDDVYTPFTCKGN</sequence>
<dbReference type="GO" id="GO:0005576">
    <property type="term" value="C:extracellular region"/>
    <property type="evidence" value="ECO:0007669"/>
    <property type="project" value="UniProtKB-SubCell"/>
</dbReference>
<feature type="signal peptide" evidence="5">
    <location>
        <begin position="1"/>
        <end position="18"/>
    </location>
</feature>
<proteinExistence type="evidence at transcript level"/>
<evidence type="ECO:0000256" key="4">
    <source>
        <dbReference type="ARBA" id="ARBA00034121"/>
    </source>
</evidence>
<dbReference type="Pfam" id="PF03973">
    <property type="entry name" value="Triabin"/>
    <property type="match status" value="1"/>
</dbReference>
<keyword evidence="2" id="KW-0964">Secreted</keyword>
<feature type="non-terminal residue" evidence="6">
    <location>
        <position position="115"/>
    </location>
</feature>
<reference evidence="6" key="1">
    <citation type="submission" date="2013-04" db="EMBL/GenBank/DDBJ databases">
        <title>An insight into the transcriptome of the digestive tract of the blood sucking bug, Rhodnius prolixus.</title>
        <authorList>
            <person name="Ribeiro J.M.C."/>
            <person name="Genta F.A."/>
            <person name="Sorgine M.H.F."/>
            <person name="Paiva-Silva G.O."/>
            <person name="Majerowicz D."/>
            <person name="Medeiros M."/>
            <person name="Koerich L."/>
            <person name="Terra W.R."/>
            <person name="Ferreira C."/>
            <person name="Pimentel A.C."/>
            <person name="Bisch P.M."/>
            <person name="Diniz M.M.P."/>
            <person name="Nascimento R."/>
            <person name="Salmon D."/>
            <person name="Silber A.M."/>
            <person name="Alves M."/>
            <person name="Oliveira M.F."/>
            <person name="Gondim K.C."/>
            <person name="Silva Neto M.A.C."/>
            <person name="Atella G.C."/>
            <person name="Araujo H."/>
            <person name="Dias F.S."/>
            <person name="Polycarpo C.R."/>
            <person name="Fampa P."/>
            <person name="Melo A.C."/>
            <person name="Tanaka A.S."/>
            <person name="Balczun C."/>
            <person name="Oliveira J.H.M."/>
            <person name="Goncalves R."/>
            <person name="Lazoski C."/>
            <person name="Pereira M.A."/>
            <person name="Rivera-Pomar R."/>
            <person name="Diambra L."/>
            <person name="Schaub G.A."/>
            <person name="Garcia E.S."/>
            <person name="Azambuja P."/>
            <person name="Braz G.R.C."/>
            <person name="Oliveira P.L."/>
        </authorList>
    </citation>
    <scope>NUCLEOTIDE SEQUENCE</scope>
</reference>
<dbReference type="SUPFAM" id="SSF50814">
    <property type="entry name" value="Lipocalins"/>
    <property type="match status" value="1"/>
</dbReference>
<dbReference type="InterPro" id="IPR005657">
    <property type="entry name" value="Triabi/Procalin"/>
</dbReference>
<dbReference type="VEuPathDB" id="VectorBase:RPRC012575"/>
<organism evidence="6">
    <name type="scientific">Rhodnius prolixus</name>
    <name type="common">Triatomid bug</name>
    <dbReference type="NCBI Taxonomy" id="13249"/>
    <lineage>
        <taxon>Eukaryota</taxon>
        <taxon>Metazoa</taxon>
        <taxon>Ecdysozoa</taxon>
        <taxon>Arthropoda</taxon>
        <taxon>Hexapoda</taxon>
        <taxon>Insecta</taxon>
        <taxon>Pterygota</taxon>
        <taxon>Neoptera</taxon>
        <taxon>Paraneoptera</taxon>
        <taxon>Hemiptera</taxon>
        <taxon>Heteroptera</taxon>
        <taxon>Panheteroptera</taxon>
        <taxon>Cimicomorpha</taxon>
        <taxon>Reduviidae</taxon>
        <taxon>Triatominae</taxon>
        <taxon>Rhodnius</taxon>
    </lineage>
</organism>
<comment type="subcellular location">
    <subcellularLocation>
        <location evidence="1">Secreted</location>
    </subcellularLocation>
</comment>
<accession>R4FR52</accession>
<evidence type="ECO:0000256" key="5">
    <source>
        <dbReference type="SAM" id="SignalP"/>
    </source>
</evidence>
<dbReference type="GO" id="GO:0030682">
    <property type="term" value="P:symbiont-mediated perturbation of host defenses"/>
    <property type="evidence" value="ECO:0007669"/>
    <property type="project" value="InterPro"/>
</dbReference>
<evidence type="ECO:0000256" key="1">
    <source>
        <dbReference type="ARBA" id="ARBA00004613"/>
    </source>
</evidence>
<protein>
    <submittedName>
        <fullName evidence="6">Putative lipocalin</fullName>
    </submittedName>
</protein>
<evidence type="ECO:0000256" key="3">
    <source>
        <dbReference type="ARBA" id="ARBA00022729"/>
    </source>
</evidence>